<dbReference type="EMBL" id="PPUZ01000008">
    <property type="protein sequence ID" value="RZM84427.1"/>
    <property type="molecule type" value="Genomic_DNA"/>
</dbReference>
<evidence type="ECO:0000256" key="1">
    <source>
        <dbReference type="ARBA" id="ARBA00004141"/>
    </source>
</evidence>
<feature type="transmembrane region" description="Helical" evidence="5">
    <location>
        <begin position="91"/>
        <end position="112"/>
    </location>
</feature>
<evidence type="ECO:0000313" key="8">
    <source>
        <dbReference type="Proteomes" id="UP000292345"/>
    </source>
</evidence>
<feature type="transmembrane region" description="Helical" evidence="5">
    <location>
        <begin position="184"/>
        <end position="203"/>
    </location>
</feature>
<dbReference type="Pfam" id="PF00892">
    <property type="entry name" value="EamA"/>
    <property type="match status" value="2"/>
</dbReference>
<sequence>MTLPSFLRLICLAAIWGGSFLFMRIAAPTFGPAYLIEFRVSFAALALLVIALYLKRTLHFRAHTRHFFILGFLNTALPFVLFAYAAQTLTVSMLAILNATAAIWGALIAFFWHRTPLSVKSLIGMVLGVCGVIILVGWDQTFVSEALIWPVLAGVLAAVSYGVASNYAKNAPQIAAFDNAHGSMWAAVVWLVPLLPFIPMRAVPDSTEISAVIALGVICTGIAYLLYFRLISDVGAASALSVTFLIPLFGIVWGYLVLDEQVGINTLGGMILVLGGTMLVTGFSPATWQAERAARAR</sequence>
<evidence type="ECO:0000256" key="4">
    <source>
        <dbReference type="ARBA" id="ARBA00023136"/>
    </source>
</evidence>
<dbReference type="GO" id="GO:0016020">
    <property type="term" value="C:membrane"/>
    <property type="evidence" value="ECO:0007669"/>
    <property type="project" value="UniProtKB-SubCell"/>
</dbReference>
<dbReference type="RefSeq" id="WP_130244192.1">
    <property type="nucleotide sequence ID" value="NZ_PPUZ01000008.1"/>
</dbReference>
<feature type="domain" description="EamA" evidence="6">
    <location>
        <begin position="149"/>
        <end position="281"/>
    </location>
</feature>
<keyword evidence="3 5" id="KW-1133">Transmembrane helix</keyword>
<protein>
    <submittedName>
        <fullName evidence="7">EamA family transporter</fullName>
    </submittedName>
</protein>
<dbReference type="PANTHER" id="PTHR32322">
    <property type="entry name" value="INNER MEMBRANE TRANSPORTER"/>
    <property type="match status" value="1"/>
</dbReference>
<dbReference type="InterPro" id="IPR037185">
    <property type="entry name" value="EmrE-like"/>
</dbReference>
<feature type="transmembrane region" description="Helical" evidence="5">
    <location>
        <begin position="33"/>
        <end position="54"/>
    </location>
</feature>
<feature type="transmembrane region" description="Helical" evidence="5">
    <location>
        <begin position="262"/>
        <end position="288"/>
    </location>
</feature>
<reference evidence="7 8" key="1">
    <citation type="submission" date="2018-01" db="EMBL/GenBank/DDBJ databases">
        <title>Co-occurrence of chitin degradation, pigmentation and bioactivity in marine Pseudoalteromonas.</title>
        <authorList>
            <person name="Paulsen S."/>
            <person name="Gram L."/>
            <person name="Machado H."/>
        </authorList>
    </citation>
    <scope>NUCLEOTIDE SEQUENCE [LARGE SCALE GENOMIC DNA]</scope>
    <source>
        <strain evidence="7 8">S1946</strain>
    </source>
</reference>
<feature type="transmembrane region" description="Helical" evidence="5">
    <location>
        <begin position="119"/>
        <end position="140"/>
    </location>
</feature>
<comment type="caution">
    <text evidence="7">The sequence shown here is derived from an EMBL/GenBank/DDBJ whole genome shotgun (WGS) entry which is preliminary data.</text>
</comment>
<feature type="transmembrane region" description="Helical" evidence="5">
    <location>
        <begin position="146"/>
        <end position="164"/>
    </location>
</feature>
<evidence type="ECO:0000259" key="6">
    <source>
        <dbReference type="Pfam" id="PF00892"/>
    </source>
</evidence>
<evidence type="ECO:0000256" key="3">
    <source>
        <dbReference type="ARBA" id="ARBA00022989"/>
    </source>
</evidence>
<feature type="transmembrane region" description="Helical" evidence="5">
    <location>
        <begin position="7"/>
        <end position="27"/>
    </location>
</feature>
<accession>A0A4V2E413</accession>
<feature type="transmembrane region" description="Helical" evidence="5">
    <location>
        <begin position="234"/>
        <end position="256"/>
    </location>
</feature>
<name>A0A4V2E413_9GAMM</name>
<proteinExistence type="predicted"/>
<gene>
    <name evidence="7" type="ORF">C3B51_03520</name>
</gene>
<dbReference type="PANTHER" id="PTHR32322:SF9">
    <property type="entry name" value="AMINO-ACID METABOLITE EFFLUX PUMP-RELATED"/>
    <property type="match status" value="1"/>
</dbReference>
<evidence type="ECO:0000256" key="5">
    <source>
        <dbReference type="SAM" id="Phobius"/>
    </source>
</evidence>
<keyword evidence="4 5" id="KW-0472">Membrane</keyword>
<dbReference type="AlphaFoldDB" id="A0A4V2E413"/>
<dbReference type="Proteomes" id="UP000292345">
    <property type="component" value="Unassembled WGS sequence"/>
</dbReference>
<feature type="transmembrane region" description="Helical" evidence="5">
    <location>
        <begin position="66"/>
        <end position="85"/>
    </location>
</feature>
<evidence type="ECO:0000313" key="7">
    <source>
        <dbReference type="EMBL" id="RZM84427.1"/>
    </source>
</evidence>
<organism evidence="7 8">
    <name type="scientific">Pseudoalteromonas rubra</name>
    <dbReference type="NCBI Taxonomy" id="43658"/>
    <lineage>
        <taxon>Bacteria</taxon>
        <taxon>Pseudomonadati</taxon>
        <taxon>Pseudomonadota</taxon>
        <taxon>Gammaproteobacteria</taxon>
        <taxon>Alteromonadales</taxon>
        <taxon>Pseudoalteromonadaceae</taxon>
        <taxon>Pseudoalteromonas</taxon>
    </lineage>
</organism>
<dbReference type="InterPro" id="IPR050638">
    <property type="entry name" value="AA-Vitamin_Transporters"/>
</dbReference>
<evidence type="ECO:0000256" key="2">
    <source>
        <dbReference type="ARBA" id="ARBA00022692"/>
    </source>
</evidence>
<feature type="transmembrane region" description="Helical" evidence="5">
    <location>
        <begin position="209"/>
        <end position="227"/>
    </location>
</feature>
<comment type="subcellular location">
    <subcellularLocation>
        <location evidence="1">Membrane</location>
        <topology evidence="1">Multi-pass membrane protein</topology>
    </subcellularLocation>
</comment>
<feature type="domain" description="EamA" evidence="6">
    <location>
        <begin position="9"/>
        <end position="136"/>
    </location>
</feature>
<dbReference type="Gene3D" id="1.10.3730.20">
    <property type="match status" value="1"/>
</dbReference>
<keyword evidence="2 5" id="KW-0812">Transmembrane</keyword>
<dbReference type="InterPro" id="IPR000620">
    <property type="entry name" value="EamA_dom"/>
</dbReference>
<dbReference type="SUPFAM" id="SSF103481">
    <property type="entry name" value="Multidrug resistance efflux transporter EmrE"/>
    <property type="match status" value="2"/>
</dbReference>